<evidence type="ECO:0000313" key="7">
    <source>
        <dbReference type="EMBL" id="QQQ18676.1"/>
    </source>
</evidence>
<reference evidence="7 8" key="1">
    <citation type="submission" date="2021-01" db="EMBL/GenBank/DDBJ databases">
        <title>Brevundimonas vitis sp. nov., an bacterium isolated from grape (Vitis vinifera).</title>
        <authorList>
            <person name="Jiang L."/>
            <person name="Lee J."/>
        </authorList>
    </citation>
    <scope>NUCLEOTIDE SEQUENCE [LARGE SCALE GENOMIC DNA]</scope>
    <source>
        <strain evidence="7 8">GRTSA-9</strain>
    </source>
</reference>
<evidence type="ECO:0000256" key="1">
    <source>
        <dbReference type="ARBA" id="ARBA00001946"/>
    </source>
</evidence>
<dbReference type="PANTHER" id="PTHR42742">
    <property type="entry name" value="TRANSCRIPTIONAL REPRESSOR MPRA"/>
    <property type="match status" value="1"/>
</dbReference>
<evidence type="ECO:0000256" key="2">
    <source>
        <dbReference type="ARBA" id="ARBA00022723"/>
    </source>
</evidence>
<gene>
    <name evidence="7" type="ORF">JIP62_00525</name>
</gene>
<dbReference type="InterPro" id="IPR043129">
    <property type="entry name" value="ATPase_NBD"/>
</dbReference>
<sequence length="305" mass="31734">MKEFDMADERRFAGIEAGGTKFVCALATADGRTLARERIGTADPALTLSQTLEFFGRAGREHGAPTAAGIASFGPLDLDPASPAYGRIVSTPKPGWSDVNILAAVRDGLGVPTRIDTDVNAAAMAEGRHGAAKGCHTHAYVTVGTGIGVGLVAGGRSLIARGHAEMGHIPVPRAPGDDFTGVCSYHGDCLEGMASGPAMAARWGCPAQDLVPDHPAWAMQAHYVAALCCTLIYTVRPDRIVIGGGVFEQPSLHAHVRRMLEPMLAGYGLSPHERDLHTLIVAPGLVETPPGLLGALELARQAADG</sequence>
<evidence type="ECO:0000256" key="3">
    <source>
        <dbReference type="ARBA" id="ARBA00022833"/>
    </source>
</evidence>
<dbReference type="InterPro" id="IPR000600">
    <property type="entry name" value="ROK"/>
</dbReference>
<keyword evidence="3" id="KW-0862">Zinc</keyword>
<dbReference type="Pfam" id="PF00480">
    <property type="entry name" value="ROK"/>
    <property type="match status" value="1"/>
</dbReference>
<evidence type="ECO:0000256" key="4">
    <source>
        <dbReference type="ARBA" id="ARBA00022842"/>
    </source>
</evidence>
<name>A0ABX7BQR9_9CAUL</name>
<organism evidence="7 8">
    <name type="scientific">Brevundimonas vitisensis</name>
    <dbReference type="NCBI Taxonomy" id="2800818"/>
    <lineage>
        <taxon>Bacteria</taxon>
        <taxon>Pseudomonadati</taxon>
        <taxon>Pseudomonadota</taxon>
        <taxon>Alphaproteobacteria</taxon>
        <taxon>Caulobacterales</taxon>
        <taxon>Caulobacteraceae</taxon>
        <taxon>Brevundimonas</taxon>
    </lineage>
</organism>
<keyword evidence="8" id="KW-1185">Reference proteome</keyword>
<evidence type="ECO:0000313" key="8">
    <source>
        <dbReference type="Proteomes" id="UP000595448"/>
    </source>
</evidence>
<keyword evidence="4" id="KW-0460">Magnesium</keyword>
<proteinExistence type="predicted"/>
<dbReference type="RefSeq" id="WP_201103033.1">
    <property type="nucleotide sequence ID" value="NZ_CP067977.1"/>
</dbReference>
<dbReference type="Gene3D" id="3.30.420.40">
    <property type="match status" value="2"/>
</dbReference>
<dbReference type="EC" id="2.7.1.4" evidence="5"/>
<dbReference type="SUPFAM" id="SSF53067">
    <property type="entry name" value="Actin-like ATPase domain"/>
    <property type="match status" value="1"/>
</dbReference>
<evidence type="ECO:0000256" key="6">
    <source>
        <dbReference type="ARBA" id="ARBA00048451"/>
    </source>
</evidence>
<evidence type="ECO:0000256" key="5">
    <source>
        <dbReference type="ARBA" id="ARBA00038887"/>
    </source>
</evidence>
<comment type="cofactor">
    <cofactor evidence="1">
        <name>Mg(2+)</name>
        <dbReference type="ChEBI" id="CHEBI:18420"/>
    </cofactor>
</comment>
<dbReference type="EMBL" id="CP067977">
    <property type="protein sequence ID" value="QQQ18676.1"/>
    <property type="molecule type" value="Genomic_DNA"/>
</dbReference>
<dbReference type="PANTHER" id="PTHR42742:SF3">
    <property type="entry name" value="FRUCTOKINASE"/>
    <property type="match status" value="1"/>
</dbReference>
<accession>A0ABX7BQR9</accession>
<dbReference type="Proteomes" id="UP000595448">
    <property type="component" value="Chromosome"/>
</dbReference>
<dbReference type="CDD" id="cd24067">
    <property type="entry name" value="ASKHA_NBD_ROK_BsFRK-like"/>
    <property type="match status" value="1"/>
</dbReference>
<keyword evidence="2" id="KW-0479">Metal-binding</keyword>
<protein>
    <recommendedName>
        <fullName evidence="5">fructokinase</fullName>
        <ecNumber evidence="5">2.7.1.4</ecNumber>
    </recommendedName>
</protein>
<comment type="catalytic activity">
    <reaction evidence="6">
        <text>D-fructose + ATP = D-fructose 6-phosphate + ADP + H(+)</text>
        <dbReference type="Rhea" id="RHEA:16125"/>
        <dbReference type="ChEBI" id="CHEBI:15378"/>
        <dbReference type="ChEBI" id="CHEBI:30616"/>
        <dbReference type="ChEBI" id="CHEBI:37721"/>
        <dbReference type="ChEBI" id="CHEBI:61527"/>
        <dbReference type="ChEBI" id="CHEBI:456216"/>
        <dbReference type="EC" id="2.7.1.4"/>
    </reaction>
</comment>
<dbReference type="InterPro" id="IPR051804">
    <property type="entry name" value="Carb_Metab_Reg_Kinase/Isom"/>
</dbReference>